<comment type="similarity">
    <text evidence="6">Belongs to the DNA polymerase HolA subunit family.</text>
</comment>
<keyword evidence="5" id="KW-0239">DNA-directed DNA polymerase</keyword>
<gene>
    <name evidence="9" type="ORF">S12H4_31275</name>
</gene>
<dbReference type="GO" id="GO:0003887">
    <property type="term" value="F:DNA-directed DNA polymerase activity"/>
    <property type="evidence" value="ECO:0007669"/>
    <property type="project" value="UniProtKB-KW"/>
</dbReference>
<feature type="non-terminal residue" evidence="9">
    <location>
        <position position="1"/>
    </location>
</feature>
<feature type="domain" description="DNA polymerase III delta subunit-like C-terminal" evidence="8">
    <location>
        <begin position="74"/>
        <end position="191"/>
    </location>
</feature>
<dbReference type="NCBIfam" id="TIGR01128">
    <property type="entry name" value="holA"/>
    <property type="match status" value="1"/>
</dbReference>
<dbReference type="AlphaFoldDB" id="X1SUJ3"/>
<keyword evidence="3" id="KW-0548">Nucleotidyltransferase</keyword>
<keyword evidence="2" id="KW-0808">Transferase</keyword>
<accession>X1SUJ3</accession>
<reference evidence="9" key="1">
    <citation type="journal article" date="2014" name="Front. Microbiol.">
        <title>High frequency of phylogenetically diverse reductive dehalogenase-homologous genes in deep subseafloor sedimentary metagenomes.</title>
        <authorList>
            <person name="Kawai M."/>
            <person name="Futagami T."/>
            <person name="Toyoda A."/>
            <person name="Takaki Y."/>
            <person name="Nishi S."/>
            <person name="Hori S."/>
            <person name="Arai W."/>
            <person name="Tsubouchi T."/>
            <person name="Morono Y."/>
            <person name="Uchiyama I."/>
            <person name="Ito T."/>
            <person name="Fujiyama A."/>
            <person name="Inagaki F."/>
            <person name="Takami H."/>
        </authorList>
    </citation>
    <scope>NUCLEOTIDE SEQUENCE</scope>
    <source>
        <strain evidence="9">Expedition CK06-06</strain>
    </source>
</reference>
<evidence type="ECO:0000313" key="9">
    <source>
        <dbReference type="EMBL" id="GAI96628.1"/>
    </source>
</evidence>
<dbReference type="Gene3D" id="1.20.272.10">
    <property type="match status" value="1"/>
</dbReference>
<evidence type="ECO:0000256" key="1">
    <source>
        <dbReference type="ARBA" id="ARBA00012417"/>
    </source>
</evidence>
<dbReference type="GO" id="GO:0003677">
    <property type="term" value="F:DNA binding"/>
    <property type="evidence" value="ECO:0007669"/>
    <property type="project" value="InterPro"/>
</dbReference>
<dbReference type="GO" id="GO:0006261">
    <property type="term" value="P:DNA-templated DNA replication"/>
    <property type="evidence" value="ECO:0007669"/>
    <property type="project" value="TreeGrafter"/>
</dbReference>
<organism evidence="9">
    <name type="scientific">marine sediment metagenome</name>
    <dbReference type="NCBI Taxonomy" id="412755"/>
    <lineage>
        <taxon>unclassified sequences</taxon>
        <taxon>metagenomes</taxon>
        <taxon>ecological metagenomes</taxon>
    </lineage>
</organism>
<dbReference type="EMBL" id="BARW01018239">
    <property type="protein sequence ID" value="GAI96628.1"/>
    <property type="molecule type" value="Genomic_DNA"/>
</dbReference>
<comment type="catalytic activity">
    <reaction evidence="7">
        <text>DNA(n) + a 2'-deoxyribonucleoside 5'-triphosphate = DNA(n+1) + diphosphate</text>
        <dbReference type="Rhea" id="RHEA:22508"/>
        <dbReference type="Rhea" id="RHEA-COMP:17339"/>
        <dbReference type="Rhea" id="RHEA-COMP:17340"/>
        <dbReference type="ChEBI" id="CHEBI:33019"/>
        <dbReference type="ChEBI" id="CHEBI:61560"/>
        <dbReference type="ChEBI" id="CHEBI:173112"/>
        <dbReference type="EC" id="2.7.7.7"/>
    </reaction>
</comment>
<dbReference type="EC" id="2.7.7.7" evidence="1"/>
<evidence type="ECO:0000256" key="2">
    <source>
        <dbReference type="ARBA" id="ARBA00022679"/>
    </source>
</evidence>
<name>X1SUJ3_9ZZZZ</name>
<sequence length="194" mass="21914">KGRELARRLAQYASEAYGKTLRRDAGELLVELTGDELPRLYSEIDKLALYAEGEKTITTAHIESLIGHNRIFGAFEVIDAVIAGNLAQAVDRLRRMFADDRSTEYTVVGAFAFHLRRMFGAKVLLDKGVRPADVAGRLRIWSNKDRFFAQVRQMSLRQLGEYLRRLGETDYAIKTGQAKAPVAMEQLVLRLADR</sequence>
<dbReference type="InterPro" id="IPR048466">
    <property type="entry name" value="DNA_pol3_delta-like_C"/>
</dbReference>
<evidence type="ECO:0000256" key="6">
    <source>
        <dbReference type="ARBA" id="ARBA00034754"/>
    </source>
</evidence>
<dbReference type="InterPro" id="IPR008921">
    <property type="entry name" value="DNA_pol3_clamp-load_cplx_C"/>
</dbReference>
<evidence type="ECO:0000259" key="8">
    <source>
        <dbReference type="Pfam" id="PF21694"/>
    </source>
</evidence>
<dbReference type="SUPFAM" id="SSF48019">
    <property type="entry name" value="post-AAA+ oligomerization domain-like"/>
    <property type="match status" value="1"/>
</dbReference>
<keyword evidence="4" id="KW-0235">DNA replication</keyword>
<evidence type="ECO:0000256" key="7">
    <source>
        <dbReference type="ARBA" id="ARBA00049244"/>
    </source>
</evidence>
<evidence type="ECO:0000256" key="4">
    <source>
        <dbReference type="ARBA" id="ARBA00022705"/>
    </source>
</evidence>
<comment type="caution">
    <text evidence="9">The sequence shown here is derived from an EMBL/GenBank/DDBJ whole genome shotgun (WGS) entry which is preliminary data.</text>
</comment>
<evidence type="ECO:0000256" key="3">
    <source>
        <dbReference type="ARBA" id="ARBA00022695"/>
    </source>
</evidence>
<evidence type="ECO:0000256" key="5">
    <source>
        <dbReference type="ARBA" id="ARBA00022932"/>
    </source>
</evidence>
<dbReference type="Pfam" id="PF21694">
    <property type="entry name" value="DNA_pol3_delta_C"/>
    <property type="match status" value="1"/>
</dbReference>
<protein>
    <recommendedName>
        <fullName evidence="1">DNA-directed DNA polymerase</fullName>
        <ecNumber evidence="1">2.7.7.7</ecNumber>
    </recommendedName>
</protein>
<dbReference type="Gene3D" id="1.10.8.60">
    <property type="match status" value="1"/>
</dbReference>
<dbReference type="GO" id="GO:0009360">
    <property type="term" value="C:DNA polymerase III complex"/>
    <property type="evidence" value="ECO:0007669"/>
    <property type="project" value="TreeGrafter"/>
</dbReference>
<dbReference type="InterPro" id="IPR005790">
    <property type="entry name" value="DNA_polIII_delta"/>
</dbReference>
<dbReference type="PANTHER" id="PTHR34388:SF1">
    <property type="entry name" value="DNA POLYMERASE III SUBUNIT DELTA"/>
    <property type="match status" value="1"/>
</dbReference>
<dbReference type="PANTHER" id="PTHR34388">
    <property type="entry name" value="DNA POLYMERASE III SUBUNIT DELTA"/>
    <property type="match status" value="1"/>
</dbReference>
<proteinExistence type="inferred from homology"/>